<protein>
    <submittedName>
        <fullName evidence="2 3">Uncharacterized protein</fullName>
    </submittedName>
</protein>
<dbReference type="EnsemblProtists" id="EKX50964">
    <property type="protein sequence ID" value="EKX50964"/>
    <property type="gene ID" value="GUITHDRAFT_135036"/>
</dbReference>
<accession>L1JRP1</accession>
<name>L1JRP1_GUITC</name>
<evidence type="ECO:0000313" key="2">
    <source>
        <dbReference type="EMBL" id="EKX50964.1"/>
    </source>
</evidence>
<reference evidence="2 4" key="1">
    <citation type="journal article" date="2012" name="Nature">
        <title>Algal genomes reveal evolutionary mosaicism and the fate of nucleomorphs.</title>
        <authorList>
            <consortium name="DOE Joint Genome Institute"/>
            <person name="Curtis B.A."/>
            <person name="Tanifuji G."/>
            <person name="Burki F."/>
            <person name="Gruber A."/>
            <person name="Irimia M."/>
            <person name="Maruyama S."/>
            <person name="Arias M.C."/>
            <person name="Ball S.G."/>
            <person name="Gile G.H."/>
            <person name="Hirakawa Y."/>
            <person name="Hopkins J.F."/>
            <person name="Kuo A."/>
            <person name="Rensing S.A."/>
            <person name="Schmutz J."/>
            <person name="Symeonidi A."/>
            <person name="Elias M."/>
            <person name="Eveleigh R.J."/>
            <person name="Herman E.K."/>
            <person name="Klute M.J."/>
            <person name="Nakayama T."/>
            <person name="Obornik M."/>
            <person name="Reyes-Prieto A."/>
            <person name="Armbrust E.V."/>
            <person name="Aves S.J."/>
            <person name="Beiko R.G."/>
            <person name="Coutinho P."/>
            <person name="Dacks J.B."/>
            <person name="Durnford D.G."/>
            <person name="Fast N.M."/>
            <person name="Green B.R."/>
            <person name="Grisdale C.J."/>
            <person name="Hempel F."/>
            <person name="Henrissat B."/>
            <person name="Hoppner M.P."/>
            <person name="Ishida K."/>
            <person name="Kim E."/>
            <person name="Koreny L."/>
            <person name="Kroth P.G."/>
            <person name="Liu Y."/>
            <person name="Malik S.B."/>
            <person name="Maier U.G."/>
            <person name="McRose D."/>
            <person name="Mock T."/>
            <person name="Neilson J.A."/>
            <person name="Onodera N.T."/>
            <person name="Poole A.M."/>
            <person name="Pritham E.J."/>
            <person name="Richards T.A."/>
            <person name="Rocap G."/>
            <person name="Roy S.W."/>
            <person name="Sarai C."/>
            <person name="Schaack S."/>
            <person name="Shirato S."/>
            <person name="Slamovits C.H."/>
            <person name="Spencer D.F."/>
            <person name="Suzuki S."/>
            <person name="Worden A.Z."/>
            <person name="Zauner S."/>
            <person name="Barry K."/>
            <person name="Bell C."/>
            <person name="Bharti A.K."/>
            <person name="Crow J.A."/>
            <person name="Grimwood J."/>
            <person name="Kramer R."/>
            <person name="Lindquist E."/>
            <person name="Lucas S."/>
            <person name="Salamov A."/>
            <person name="McFadden G.I."/>
            <person name="Lane C.E."/>
            <person name="Keeling P.J."/>
            <person name="Gray M.W."/>
            <person name="Grigoriev I.V."/>
            <person name="Archibald J.M."/>
        </authorList>
    </citation>
    <scope>NUCLEOTIDE SEQUENCE</scope>
    <source>
        <strain evidence="2 4">CCMP2712</strain>
    </source>
</reference>
<proteinExistence type="predicted"/>
<dbReference type="AlphaFoldDB" id="L1JRP1"/>
<reference evidence="3" key="3">
    <citation type="submission" date="2016-03" db="UniProtKB">
        <authorList>
            <consortium name="EnsemblProtists"/>
        </authorList>
    </citation>
    <scope>IDENTIFICATION</scope>
</reference>
<organism evidence="2">
    <name type="scientific">Guillardia theta (strain CCMP2712)</name>
    <name type="common">Cryptophyte</name>
    <dbReference type="NCBI Taxonomy" id="905079"/>
    <lineage>
        <taxon>Eukaryota</taxon>
        <taxon>Cryptophyceae</taxon>
        <taxon>Pyrenomonadales</taxon>
        <taxon>Geminigeraceae</taxon>
        <taxon>Guillardia</taxon>
    </lineage>
</organism>
<dbReference type="eggNOG" id="ENOG502SRR9">
    <property type="taxonomic scope" value="Eukaryota"/>
</dbReference>
<sequence length="664" mass="73693">MSDSDLSDGNLMGDTDSEDQPEPSPSPPVLADQIRLSQRDMARRLSIEMSEEELVKGILELVFPRADPATAMKKASYRFDIPAAVRMIVRKLKSAREMGGWKRFDATESGDLPEIIAGGVTQNGKTKIKVLAIITAGLLGVGTILLSTSHRGVKTLTDKINEELTRLVDKNLGIECICLLDVQTPTVCPRIVLKFLQTGCCSLPDTAFRIKQMHKILDEAGASDYPCQLIMDEADSFYRSRRAVVGADEESLCKRQVKITKLEESLDELRGVAHLVLRWNVSATLVPPEGDYNGVVDFKPLVVDGEEEFLEYGDLKPNKLYCNNLTDEMFKQAFSKNKSLTLVITNSRVNTVNNVFDLAKSLQRDYPYVAALVIVGGTRGISYFPPPDPRAPLNGLAPSKDELNTKPQISVSQAMEMVDQHAGIDTPLVIIGYSQMIRGDSFRSSLRVPTHLICALGTAMSIEKMVQAMGRPTYQNSTLESNGFSHVTVLTYAMDFDTAQAYPQWLLEMEKKLADGMTLPEALSSSAQYTDKANITHRQRKSIGQKKDMLSLDVSYSGPEPGQERPGHRWLNKRMRSNPVASKLIDIATKHAETYESYMQELQTDSEVGRTARQFCDEWNESLSEGEAASLSFVTSNLNKLVSNGIMKKSNDKPAKYWLPSKDI</sequence>
<dbReference type="KEGG" id="gtt:GUITHDRAFT_135036"/>
<dbReference type="Proteomes" id="UP000011087">
    <property type="component" value="Unassembled WGS sequence"/>
</dbReference>
<evidence type="ECO:0000256" key="1">
    <source>
        <dbReference type="SAM" id="MobiDB-lite"/>
    </source>
</evidence>
<gene>
    <name evidence="2" type="ORF">GUITHDRAFT_135036</name>
</gene>
<dbReference type="GeneID" id="17307612"/>
<keyword evidence="4" id="KW-1185">Reference proteome</keyword>
<evidence type="ECO:0000313" key="3">
    <source>
        <dbReference type="EnsemblProtists" id="EKX50964"/>
    </source>
</evidence>
<dbReference type="RefSeq" id="XP_005837944.1">
    <property type="nucleotide sequence ID" value="XM_005837887.1"/>
</dbReference>
<reference evidence="4" key="2">
    <citation type="submission" date="2012-11" db="EMBL/GenBank/DDBJ databases">
        <authorList>
            <person name="Kuo A."/>
            <person name="Curtis B.A."/>
            <person name="Tanifuji G."/>
            <person name="Burki F."/>
            <person name="Gruber A."/>
            <person name="Irimia M."/>
            <person name="Maruyama S."/>
            <person name="Arias M.C."/>
            <person name="Ball S.G."/>
            <person name="Gile G.H."/>
            <person name="Hirakawa Y."/>
            <person name="Hopkins J.F."/>
            <person name="Rensing S.A."/>
            <person name="Schmutz J."/>
            <person name="Symeonidi A."/>
            <person name="Elias M."/>
            <person name="Eveleigh R.J."/>
            <person name="Herman E.K."/>
            <person name="Klute M.J."/>
            <person name="Nakayama T."/>
            <person name="Obornik M."/>
            <person name="Reyes-Prieto A."/>
            <person name="Armbrust E.V."/>
            <person name="Aves S.J."/>
            <person name="Beiko R.G."/>
            <person name="Coutinho P."/>
            <person name="Dacks J.B."/>
            <person name="Durnford D.G."/>
            <person name="Fast N.M."/>
            <person name="Green B.R."/>
            <person name="Grisdale C."/>
            <person name="Hempe F."/>
            <person name="Henrissat B."/>
            <person name="Hoppner M.P."/>
            <person name="Ishida K.-I."/>
            <person name="Kim E."/>
            <person name="Koreny L."/>
            <person name="Kroth P.G."/>
            <person name="Liu Y."/>
            <person name="Malik S.-B."/>
            <person name="Maier U.G."/>
            <person name="McRose D."/>
            <person name="Mock T."/>
            <person name="Neilson J.A."/>
            <person name="Onodera N.T."/>
            <person name="Poole A.M."/>
            <person name="Pritham E.J."/>
            <person name="Richards T.A."/>
            <person name="Rocap G."/>
            <person name="Roy S.W."/>
            <person name="Sarai C."/>
            <person name="Schaack S."/>
            <person name="Shirato S."/>
            <person name="Slamovits C.H."/>
            <person name="Spencer D.F."/>
            <person name="Suzuki S."/>
            <person name="Worden A.Z."/>
            <person name="Zauner S."/>
            <person name="Barry K."/>
            <person name="Bell C."/>
            <person name="Bharti A.K."/>
            <person name="Crow J.A."/>
            <person name="Grimwood J."/>
            <person name="Kramer R."/>
            <person name="Lindquist E."/>
            <person name="Lucas S."/>
            <person name="Salamov A."/>
            <person name="McFadden G.I."/>
            <person name="Lane C.E."/>
            <person name="Keeling P.J."/>
            <person name="Gray M.W."/>
            <person name="Grigoriev I.V."/>
            <person name="Archibald J.M."/>
        </authorList>
    </citation>
    <scope>NUCLEOTIDE SEQUENCE</scope>
    <source>
        <strain evidence="4">CCMP2712</strain>
    </source>
</reference>
<feature type="region of interest" description="Disordered" evidence="1">
    <location>
        <begin position="1"/>
        <end position="30"/>
    </location>
</feature>
<evidence type="ECO:0000313" key="4">
    <source>
        <dbReference type="Proteomes" id="UP000011087"/>
    </source>
</evidence>
<dbReference type="PaxDb" id="55529-EKX50964"/>
<dbReference type="EMBL" id="JH992977">
    <property type="protein sequence ID" value="EKX50964.1"/>
    <property type="molecule type" value="Genomic_DNA"/>
</dbReference>
<dbReference type="HOGENOM" id="CLU_413600_0_0_1"/>